<name>C6XWN0_PEDHD</name>
<dbReference type="KEGG" id="phe:Phep_4128"/>
<feature type="domain" description="Phosphodiester glycosidase" evidence="1">
    <location>
        <begin position="145"/>
        <end position="324"/>
    </location>
</feature>
<evidence type="ECO:0000313" key="2">
    <source>
        <dbReference type="EMBL" id="ACU06319.1"/>
    </source>
</evidence>
<organism evidence="2 3">
    <name type="scientific">Pedobacter heparinus (strain ATCC 13125 / DSM 2366 / CIP 104194 / JCM 7457 / NBRC 12017 / NCIMB 9290 / NRRL B-14731 / HIM 762-3)</name>
    <dbReference type="NCBI Taxonomy" id="485917"/>
    <lineage>
        <taxon>Bacteria</taxon>
        <taxon>Pseudomonadati</taxon>
        <taxon>Bacteroidota</taxon>
        <taxon>Sphingobacteriia</taxon>
        <taxon>Sphingobacteriales</taxon>
        <taxon>Sphingobacteriaceae</taxon>
        <taxon>Pedobacter</taxon>
    </lineage>
</organism>
<dbReference type="OrthoDB" id="9809781at2"/>
<proteinExistence type="predicted"/>
<reference evidence="2 3" key="1">
    <citation type="journal article" date="2009" name="Stand. Genomic Sci.">
        <title>Complete genome sequence of Pedobacter heparinus type strain (HIM 762-3).</title>
        <authorList>
            <person name="Han C."/>
            <person name="Spring S."/>
            <person name="Lapidus A."/>
            <person name="Del Rio T.G."/>
            <person name="Tice H."/>
            <person name="Copeland A."/>
            <person name="Cheng J.F."/>
            <person name="Lucas S."/>
            <person name="Chen F."/>
            <person name="Nolan M."/>
            <person name="Bruce D."/>
            <person name="Goodwin L."/>
            <person name="Pitluck S."/>
            <person name="Ivanova N."/>
            <person name="Mavromatis K."/>
            <person name="Mikhailova N."/>
            <person name="Pati A."/>
            <person name="Chen A."/>
            <person name="Palaniappan K."/>
            <person name="Land M."/>
            <person name="Hauser L."/>
            <person name="Chang Y.J."/>
            <person name="Jeffries C.C."/>
            <person name="Saunders E."/>
            <person name="Chertkov O."/>
            <person name="Brettin T."/>
            <person name="Goker M."/>
            <person name="Rohde M."/>
            <person name="Bristow J."/>
            <person name="Eisen J.A."/>
            <person name="Markowitz V."/>
            <person name="Hugenholtz P."/>
            <person name="Kyrpides N.C."/>
            <person name="Klenk H.P."/>
            <person name="Detter J.C."/>
        </authorList>
    </citation>
    <scope>NUCLEOTIDE SEQUENCE [LARGE SCALE GENOMIC DNA]</scope>
    <source>
        <strain evidence="3">ATCC 13125 / DSM 2366 / CIP 104194 / JCM 7457 / NBRC 12017 / NCIMB 9290 / NRRL B-14731 / HIM 762-3</strain>
    </source>
</reference>
<dbReference type="HOGENOM" id="CLU_073313_0_0_10"/>
<sequence>MKKLFNLKNVKVEVKVFTFKCTLLVWALTTVLYGCKKDKKEDGGTDVPEEVVDNVIEPLTKKIMDNTTVIGTFISDETGSVTAGINITRLAFLRKDKLPVRIFIMEVDMKTPKLEIQAMAPYNDYINGLQRLSEMCRDNELPGTNIVAAVNGDTFSTTGAPTSLFYINNRVYYGTVATGRTFFAAMKDGTIVIGGKDTKGVERPVDKAQIKNAVGGNQWLVDNNIKATLTDATISARTAIGYNANKVIYAIVVDGSQATYSNGLTLVDLRDIMAALGTKDAVNLDGASSSTLVAKDLTKGTWNVLNKPALALNAERLIGNGLGFILKN</sequence>
<dbReference type="InterPro" id="IPR018711">
    <property type="entry name" value="NAGPA"/>
</dbReference>
<dbReference type="PANTHER" id="PTHR40446:SF2">
    <property type="entry name" value="N-ACETYLGLUCOSAMINE-1-PHOSPHODIESTER ALPHA-N-ACETYLGLUCOSAMINIDASE"/>
    <property type="match status" value="1"/>
</dbReference>
<dbReference type="RefSeq" id="WP_015809927.1">
    <property type="nucleotide sequence ID" value="NC_013061.1"/>
</dbReference>
<dbReference type="PROSITE" id="PS51257">
    <property type="entry name" value="PROKAR_LIPOPROTEIN"/>
    <property type="match status" value="1"/>
</dbReference>
<dbReference type="EMBL" id="CP001681">
    <property type="protein sequence ID" value="ACU06319.1"/>
    <property type="molecule type" value="Genomic_DNA"/>
</dbReference>
<evidence type="ECO:0000313" key="3">
    <source>
        <dbReference type="Proteomes" id="UP000000852"/>
    </source>
</evidence>
<protein>
    <recommendedName>
        <fullName evidence="1">Phosphodiester glycosidase domain-containing protein</fullName>
    </recommendedName>
</protein>
<dbReference type="STRING" id="485917.Phep_4128"/>
<gene>
    <name evidence="2" type="ordered locus">Phep_4128</name>
</gene>
<dbReference type="Pfam" id="PF09992">
    <property type="entry name" value="NAGPA"/>
    <property type="match status" value="1"/>
</dbReference>
<accession>C6XWN0</accession>
<dbReference type="Proteomes" id="UP000000852">
    <property type="component" value="Chromosome"/>
</dbReference>
<keyword evidence="3" id="KW-1185">Reference proteome</keyword>
<dbReference type="PANTHER" id="PTHR40446">
    <property type="entry name" value="N-ACETYLGLUCOSAMINE-1-PHOSPHODIESTER ALPHA-N-ACETYLGLUCOSAMINIDASE"/>
    <property type="match status" value="1"/>
</dbReference>
<evidence type="ECO:0000259" key="1">
    <source>
        <dbReference type="Pfam" id="PF09992"/>
    </source>
</evidence>
<dbReference type="AlphaFoldDB" id="C6XWN0"/>
<dbReference type="eggNOG" id="COG4632">
    <property type="taxonomic scope" value="Bacteria"/>
</dbReference>